<reference evidence="2" key="1">
    <citation type="submission" date="2014-09" db="EMBL/GenBank/DDBJ databases">
        <authorList>
            <person name="Magalhaes I.L.F."/>
            <person name="Oliveira U."/>
            <person name="Santos F.R."/>
            <person name="Vidigal T.H.D.A."/>
            <person name="Brescovit A.D."/>
            <person name="Santos A.J."/>
        </authorList>
    </citation>
    <scope>NUCLEOTIDE SEQUENCE</scope>
    <source>
        <tissue evidence="2">Shoot tissue taken approximately 20 cm above the soil surface</tissue>
    </source>
</reference>
<feature type="region of interest" description="Disordered" evidence="1">
    <location>
        <begin position="70"/>
        <end position="104"/>
    </location>
</feature>
<sequence>MAFSARHLYTTNDHHLPPLQLPTARNALDPLAGRPVMPSSLLRPLHCNPELQAATAHPLTSMASPMPVASVSSMQSTAISSPASVPAVDKGLLDDMVPPAMRHG</sequence>
<dbReference type="AlphaFoldDB" id="A0A0A9HGW9"/>
<feature type="compositionally biased region" description="Polar residues" evidence="1">
    <location>
        <begin position="70"/>
        <end position="83"/>
    </location>
</feature>
<feature type="region of interest" description="Disordered" evidence="1">
    <location>
        <begin position="1"/>
        <end position="22"/>
    </location>
</feature>
<evidence type="ECO:0000313" key="2">
    <source>
        <dbReference type="EMBL" id="JAE32118.1"/>
    </source>
</evidence>
<evidence type="ECO:0000256" key="1">
    <source>
        <dbReference type="SAM" id="MobiDB-lite"/>
    </source>
</evidence>
<proteinExistence type="predicted"/>
<dbReference type="EMBL" id="GBRH01165778">
    <property type="protein sequence ID" value="JAE32118.1"/>
    <property type="molecule type" value="Transcribed_RNA"/>
</dbReference>
<accession>A0A0A9HGW9</accession>
<reference evidence="2" key="2">
    <citation type="journal article" date="2015" name="Data Brief">
        <title>Shoot transcriptome of the giant reed, Arundo donax.</title>
        <authorList>
            <person name="Barrero R.A."/>
            <person name="Guerrero F.D."/>
            <person name="Moolhuijzen P."/>
            <person name="Goolsby J.A."/>
            <person name="Tidwell J."/>
            <person name="Bellgard S.E."/>
            <person name="Bellgard M.I."/>
        </authorList>
    </citation>
    <scope>NUCLEOTIDE SEQUENCE</scope>
    <source>
        <tissue evidence="2">Shoot tissue taken approximately 20 cm above the soil surface</tissue>
    </source>
</reference>
<name>A0A0A9HGW9_ARUDO</name>
<organism evidence="2">
    <name type="scientific">Arundo donax</name>
    <name type="common">Giant reed</name>
    <name type="synonym">Donax arundinaceus</name>
    <dbReference type="NCBI Taxonomy" id="35708"/>
    <lineage>
        <taxon>Eukaryota</taxon>
        <taxon>Viridiplantae</taxon>
        <taxon>Streptophyta</taxon>
        <taxon>Embryophyta</taxon>
        <taxon>Tracheophyta</taxon>
        <taxon>Spermatophyta</taxon>
        <taxon>Magnoliopsida</taxon>
        <taxon>Liliopsida</taxon>
        <taxon>Poales</taxon>
        <taxon>Poaceae</taxon>
        <taxon>PACMAD clade</taxon>
        <taxon>Arundinoideae</taxon>
        <taxon>Arundineae</taxon>
        <taxon>Arundo</taxon>
    </lineage>
</organism>
<protein>
    <submittedName>
        <fullName evidence="2">Uncharacterized protein</fullName>
    </submittedName>
</protein>